<keyword evidence="3" id="KW-1185">Reference proteome</keyword>
<dbReference type="InterPro" id="IPR008979">
    <property type="entry name" value="Galactose-bd-like_sf"/>
</dbReference>
<evidence type="ECO:0000313" key="3">
    <source>
        <dbReference type="Proteomes" id="UP000537326"/>
    </source>
</evidence>
<evidence type="ECO:0008006" key="4">
    <source>
        <dbReference type="Google" id="ProtNLM"/>
    </source>
</evidence>
<evidence type="ECO:0000313" key="2">
    <source>
        <dbReference type="EMBL" id="NYI12192.1"/>
    </source>
</evidence>
<dbReference type="PROSITE" id="PS51318">
    <property type="entry name" value="TAT"/>
    <property type="match status" value="1"/>
</dbReference>
<dbReference type="Proteomes" id="UP000537326">
    <property type="component" value="Unassembled WGS sequence"/>
</dbReference>
<dbReference type="InterPro" id="IPR006311">
    <property type="entry name" value="TAT_signal"/>
</dbReference>
<feature type="signal peptide" evidence="1">
    <location>
        <begin position="1"/>
        <end position="27"/>
    </location>
</feature>
<dbReference type="InterPro" id="IPR053161">
    <property type="entry name" value="Ulvan_degrading_GH"/>
</dbReference>
<keyword evidence="1" id="KW-0732">Signal</keyword>
<comment type="caution">
    <text evidence="2">The sequence shown here is derived from an EMBL/GenBank/DDBJ whole genome shotgun (WGS) entry which is preliminary data.</text>
</comment>
<gene>
    <name evidence="2" type="ORF">BKA05_003707</name>
</gene>
<reference evidence="2 3" key="1">
    <citation type="submission" date="2020-07" db="EMBL/GenBank/DDBJ databases">
        <title>Sequencing the genomes of 1000 actinobacteria strains.</title>
        <authorList>
            <person name="Klenk H.-P."/>
        </authorList>
    </citation>
    <scope>NUCLEOTIDE SEQUENCE [LARGE SCALE GENOMIC DNA]</scope>
    <source>
        <strain evidence="2 3">DSM 18248</strain>
    </source>
</reference>
<organism evidence="2 3">
    <name type="scientific">Nocardioides marinus</name>
    <dbReference type="NCBI Taxonomy" id="374514"/>
    <lineage>
        <taxon>Bacteria</taxon>
        <taxon>Bacillati</taxon>
        <taxon>Actinomycetota</taxon>
        <taxon>Actinomycetes</taxon>
        <taxon>Propionibacteriales</taxon>
        <taxon>Nocardioidaceae</taxon>
        <taxon>Nocardioides</taxon>
    </lineage>
</organism>
<dbReference type="SUPFAM" id="SSF49785">
    <property type="entry name" value="Galactose-binding domain-like"/>
    <property type="match status" value="1"/>
</dbReference>
<dbReference type="Gene3D" id="2.60.120.260">
    <property type="entry name" value="Galactose-binding domain-like"/>
    <property type="match status" value="1"/>
</dbReference>
<accession>A0A7Y9YJ08</accession>
<dbReference type="PANTHER" id="PTHR36848">
    <property type="entry name" value="DNA-BINDING PROTEIN (PUTATIVE SECRETED PROTEIN)-RELATED"/>
    <property type="match status" value="1"/>
</dbReference>
<evidence type="ECO:0000256" key="1">
    <source>
        <dbReference type="SAM" id="SignalP"/>
    </source>
</evidence>
<dbReference type="EMBL" id="JACBZI010000001">
    <property type="protein sequence ID" value="NYI12192.1"/>
    <property type="molecule type" value="Genomic_DNA"/>
</dbReference>
<name>A0A7Y9YJ08_9ACTN</name>
<protein>
    <recommendedName>
        <fullName evidence="4">Alpha-L-rhamnosidase</fullName>
    </recommendedName>
</protein>
<sequence length="1000" mass="108222">MSSQTSTPTTPAAVTRRRLLGATAATAGVAAAVGVLGQAATASPSTVPGTQGLPSDLGRAFARPGLDSAAGFRWWWPHGRVDPDEVAREVDQVADAGFGVLEVADVTHSLRARGISFDLATHGWGTPAWVAGVKAALRRGAERGVRIDITVGPSWPAAVPTITPDDEAACTELAHGRVEVAGGATYDDVVPAPLEAAATTVSRQDLLAVQAFRAGATDRNGTRIEQDSYVDLTGEVRDGRLRWTAPDGGTWLVLSYWVRGSAQEPEAGPHTDPRSYVVDHFSSAGARAVSDLWRERILDTEMRRLLGAAGGYLFEDSLEIETHVTIWTPRLPQEFRTRAGYDLLPWLPLVVELDEKYQFTFGGPETNRVRDDFNQVLSDLYRDHHLLPLQGFARSLGMGLRVQPYGLETDTVEHSALLDVPETESLGFKNLDDYRVMAGGRDLGGRTILSCEAACYFGAAYSTTWDRALQTLNSIFAAGVNQAMLHGFAYAEAPDVSWPGFAAFSPYYNGAVGYGEAWGPRTPQWQHMPDVAGYLSRTQMVLQTGAPKYDMVFLRQKGWASTGIGPHWITNNGTKLGWSHSFATGSLLDLPGVTVRDGVLAPDGPAYKALVLGPDKLRSQEVTLDLATARRLADFARAGLPVVLIGDWSQVNPTGIATDAEAAEVRALLAEVAGRPTTRTVAEAQVGEALAQLGVERDVVHQDSTVMHVRRVLGDVDLYYLANAKHAENRRLQRVTQDVWLTSASRDAVPLLLDAWTGAVAPVGLWERDGDRVRVRVDLRPGQSTLVALVPPHGARPVGATSTTADSVRVEARHVVARTATAGTVTTTLLDGRTVTSRVSRVREPLALTGWDVEVEDWQPGASATETVKPVRRVRLEQLVSWSEVPGFEDVSGIGRYRTQVDLGRDWRTEDGALLELGEVNDTFRVRVNGHDVGPCDPLVTTVDVGAWLRAGRNEIEVEVASTLLNRLRTVTPDVYGVASRQAYGLVGPVRLVPYVETRV</sequence>
<dbReference type="AlphaFoldDB" id="A0A7Y9YJ08"/>
<feature type="chain" id="PRO_5038679518" description="Alpha-L-rhamnosidase" evidence="1">
    <location>
        <begin position="28"/>
        <end position="1000"/>
    </location>
</feature>
<dbReference type="Pfam" id="PF17132">
    <property type="entry name" value="Glyco_hydro_106"/>
    <property type="match status" value="1"/>
</dbReference>
<proteinExistence type="predicted"/>
<dbReference type="PANTHER" id="PTHR36848:SF2">
    <property type="entry name" value="SECRETED PROTEIN"/>
    <property type="match status" value="1"/>
</dbReference>
<dbReference type="RefSeq" id="WP_179532774.1">
    <property type="nucleotide sequence ID" value="NZ_JACBZI010000001.1"/>
</dbReference>